<sequence length="65" mass="7832">MAKDDKLEEEAKLFLYFVYKIKNLPVEQCENIFESDGIQYIKIKKRIKYCINVSIAVPRTYIRRD</sequence>
<organism evidence="1 2">
    <name type="scientific">Hepatospora eriocheir</name>
    <dbReference type="NCBI Taxonomy" id="1081669"/>
    <lineage>
        <taxon>Eukaryota</taxon>
        <taxon>Fungi</taxon>
        <taxon>Fungi incertae sedis</taxon>
        <taxon>Microsporidia</taxon>
        <taxon>Hepatosporidae</taxon>
        <taxon>Hepatospora</taxon>
    </lineage>
</organism>
<dbReference type="VEuPathDB" id="MicrosporidiaDB:HERIO_1547"/>
<comment type="caution">
    <text evidence="1">The sequence shown here is derived from an EMBL/GenBank/DDBJ whole genome shotgun (WGS) entry which is preliminary data.</text>
</comment>
<accession>A0A1X0Q9T3</accession>
<dbReference type="EMBL" id="LVKB01000081">
    <property type="protein sequence ID" value="ORD96526.1"/>
    <property type="molecule type" value="Genomic_DNA"/>
</dbReference>
<name>A0A1X0Q9T3_9MICR</name>
<dbReference type="VEuPathDB" id="MicrosporidiaDB:A0H76_2154"/>
<dbReference type="Proteomes" id="UP000192356">
    <property type="component" value="Unassembled WGS sequence"/>
</dbReference>
<evidence type="ECO:0000313" key="2">
    <source>
        <dbReference type="Proteomes" id="UP000192356"/>
    </source>
</evidence>
<protein>
    <submittedName>
        <fullName evidence="1">Uncharacterized protein</fullName>
    </submittedName>
</protein>
<reference evidence="1 2" key="1">
    <citation type="journal article" date="2017" name="Environ. Microbiol.">
        <title>Decay of the glycolytic pathway and adaptation to intranuclear parasitism within Enterocytozoonidae microsporidia.</title>
        <authorList>
            <person name="Wiredu Boakye D."/>
            <person name="Jaroenlak P."/>
            <person name="Prachumwat A."/>
            <person name="Williams T.A."/>
            <person name="Bateman K.S."/>
            <person name="Itsathitphaisarn O."/>
            <person name="Sritunyalucksana K."/>
            <person name="Paszkiewicz K.H."/>
            <person name="Moore K.A."/>
            <person name="Stentiford G.D."/>
            <person name="Williams B.A."/>
        </authorList>
    </citation>
    <scope>NUCLEOTIDE SEQUENCE [LARGE SCALE GENOMIC DNA]</scope>
    <source>
        <strain evidence="1 2">GB1</strain>
    </source>
</reference>
<dbReference type="AlphaFoldDB" id="A0A1X0Q9T3"/>
<keyword evidence="2" id="KW-1185">Reference proteome</keyword>
<gene>
    <name evidence="1" type="ORF">HERIO_1547</name>
</gene>
<proteinExistence type="predicted"/>
<evidence type="ECO:0000313" key="1">
    <source>
        <dbReference type="EMBL" id="ORD96526.1"/>
    </source>
</evidence>